<evidence type="ECO:0000256" key="2">
    <source>
        <dbReference type="ARBA" id="ARBA00022723"/>
    </source>
</evidence>
<reference evidence="6 7" key="1">
    <citation type="submission" date="2009-06" db="EMBL/GenBank/DDBJ databases">
        <title>Complete sequence of Desulfovibrio salexigens DSM 2638.</title>
        <authorList>
            <consortium name="US DOE Joint Genome Institute"/>
            <person name="Lucas S."/>
            <person name="Copeland A."/>
            <person name="Lapidus A."/>
            <person name="Glavina del Rio T."/>
            <person name="Tice H."/>
            <person name="Bruce D."/>
            <person name="Goodwin L."/>
            <person name="Pitluck S."/>
            <person name="Munk A.C."/>
            <person name="Brettin T."/>
            <person name="Detter J.C."/>
            <person name="Han C."/>
            <person name="Tapia R."/>
            <person name="Larimer F."/>
            <person name="Land M."/>
            <person name="Hauser L."/>
            <person name="Kyrpides N."/>
            <person name="Anderson I."/>
            <person name="Wall J.D."/>
            <person name="Arkin A.P."/>
            <person name="Dehal P."/>
            <person name="Chivian D."/>
            <person name="Giles B."/>
            <person name="Hazen T.C."/>
        </authorList>
    </citation>
    <scope>NUCLEOTIDE SEQUENCE [LARGE SCALE GENOMIC DNA]</scope>
    <source>
        <strain evidence="7">ATCC 14822 / DSM 2638 / NCIMB 8403 / VKM B-1763</strain>
    </source>
</reference>
<proteinExistence type="predicted"/>
<evidence type="ECO:0000256" key="4">
    <source>
        <dbReference type="ARBA" id="ARBA00023014"/>
    </source>
</evidence>
<evidence type="ECO:0000313" key="6">
    <source>
        <dbReference type="EMBL" id="ACS78904.1"/>
    </source>
</evidence>
<dbReference type="KEGG" id="dsa:Desal_0838"/>
<keyword evidence="7" id="KW-1185">Reference proteome</keyword>
<dbReference type="InterPro" id="IPR004435">
    <property type="entry name" value="MobB_dom"/>
</dbReference>
<dbReference type="OrthoDB" id="9789936at2"/>
<dbReference type="InterPro" id="IPR052539">
    <property type="entry name" value="MGD_biosynthesis_adapter"/>
</dbReference>
<dbReference type="eggNOG" id="COG1763">
    <property type="taxonomic scope" value="Bacteria"/>
</dbReference>
<keyword evidence="3" id="KW-0408">Iron</keyword>
<dbReference type="Gene3D" id="1.10.15.40">
    <property type="entry name" value="Electron transport complex subunit B, putative Fe-S cluster"/>
    <property type="match status" value="1"/>
</dbReference>
<dbReference type="Proteomes" id="UP000002601">
    <property type="component" value="Chromosome"/>
</dbReference>
<dbReference type="Pfam" id="PF04060">
    <property type="entry name" value="FeS"/>
    <property type="match status" value="1"/>
</dbReference>
<dbReference type="AlphaFoldDB" id="C6BZ80"/>
<dbReference type="PANTHER" id="PTHR40072">
    <property type="entry name" value="MOLYBDOPTERIN-GUANINE DINUCLEOTIDE BIOSYNTHESIS ADAPTER PROTEIN-RELATED"/>
    <property type="match status" value="1"/>
</dbReference>
<name>C6BZ80_MARSD</name>
<dbReference type="InterPro" id="IPR007202">
    <property type="entry name" value="4Fe-4S_dom"/>
</dbReference>
<evidence type="ECO:0000256" key="3">
    <source>
        <dbReference type="ARBA" id="ARBA00023004"/>
    </source>
</evidence>
<dbReference type="PROSITE" id="PS51656">
    <property type="entry name" value="4FE4S"/>
    <property type="match status" value="1"/>
</dbReference>
<dbReference type="GO" id="GO:0005525">
    <property type="term" value="F:GTP binding"/>
    <property type="evidence" value="ECO:0007669"/>
    <property type="project" value="InterPro"/>
</dbReference>
<dbReference type="SUPFAM" id="SSF52540">
    <property type="entry name" value="P-loop containing nucleoside triphosphate hydrolases"/>
    <property type="match status" value="1"/>
</dbReference>
<feature type="domain" description="4Fe-4S" evidence="5">
    <location>
        <begin position="141"/>
        <end position="200"/>
    </location>
</feature>
<dbReference type="PANTHER" id="PTHR40072:SF1">
    <property type="entry name" value="MOLYBDOPTERIN-GUANINE DINUCLEOTIDE BIOSYNTHESIS ADAPTER PROTEIN"/>
    <property type="match status" value="1"/>
</dbReference>
<keyword evidence="4" id="KW-0411">Iron-sulfur</keyword>
<evidence type="ECO:0000256" key="1">
    <source>
        <dbReference type="ARBA" id="ARBA00022485"/>
    </source>
</evidence>
<gene>
    <name evidence="6" type="ordered locus">Desal_0838</name>
</gene>
<keyword evidence="2" id="KW-0479">Metal-binding</keyword>
<accession>C6BZ80</accession>
<keyword evidence="1" id="KW-0004">4Fe-4S</keyword>
<sequence length="234" mass="25366">MKAIAIVGKKKTGKTTMGLALVKKLTEKGYKVGVLKHSHHGFDGAEGADTEEYKKIASCVAAYSPSESFVSWKQERTVQDLVPLMNADVIVMEGGNKVGWLPRVIMVREDNDDKEFYPELALKQIPACSPENPPSDELLEELADLVMDKGFILPGLNCGACGREFCMDFVADIIAGKARVSGCQAMKTQMSVTCNGVELGFNPFVADMLSAGITAMLKQLKGYVPGDIEITIKN</sequence>
<organism evidence="6 7">
    <name type="scientific">Maridesulfovibrio salexigens (strain ATCC 14822 / DSM 2638 / NCIMB 8403 / VKM B-1763)</name>
    <name type="common">Desulfovibrio salexigens</name>
    <dbReference type="NCBI Taxonomy" id="526222"/>
    <lineage>
        <taxon>Bacteria</taxon>
        <taxon>Pseudomonadati</taxon>
        <taxon>Thermodesulfobacteriota</taxon>
        <taxon>Desulfovibrionia</taxon>
        <taxon>Desulfovibrionales</taxon>
        <taxon>Desulfovibrionaceae</taxon>
        <taxon>Maridesulfovibrio</taxon>
    </lineage>
</organism>
<dbReference type="Pfam" id="PF03205">
    <property type="entry name" value="MobB"/>
    <property type="match status" value="1"/>
</dbReference>
<dbReference type="GO" id="GO:0051539">
    <property type="term" value="F:4 iron, 4 sulfur cluster binding"/>
    <property type="evidence" value="ECO:0007669"/>
    <property type="project" value="UniProtKB-KW"/>
</dbReference>
<dbReference type="GO" id="GO:0046872">
    <property type="term" value="F:metal ion binding"/>
    <property type="evidence" value="ECO:0007669"/>
    <property type="project" value="UniProtKB-KW"/>
</dbReference>
<dbReference type="EMBL" id="CP001649">
    <property type="protein sequence ID" value="ACS78904.1"/>
    <property type="molecule type" value="Genomic_DNA"/>
</dbReference>
<dbReference type="Gene3D" id="3.40.50.300">
    <property type="entry name" value="P-loop containing nucleotide triphosphate hydrolases"/>
    <property type="match status" value="1"/>
</dbReference>
<dbReference type="STRING" id="526222.Desal_0838"/>
<protein>
    <submittedName>
        <fullName evidence="6">Molybdopterin-guanine dinucleotide biosynthesis protein MobB region</fullName>
    </submittedName>
</protein>
<evidence type="ECO:0000313" key="7">
    <source>
        <dbReference type="Proteomes" id="UP000002601"/>
    </source>
</evidence>
<dbReference type="InterPro" id="IPR027417">
    <property type="entry name" value="P-loop_NTPase"/>
</dbReference>
<dbReference type="HOGENOM" id="CLU_068199_0_0_7"/>
<dbReference type="GO" id="GO:0006777">
    <property type="term" value="P:Mo-molybdopterin cofactor biosynthetic process"/>
    <property type="evidence" value="ECO:0007669"/>
    <property type="project" value="InterPro"/>
</dbReference>
<evidence type="ECO:0000259" key="5">
    <source>
        <dbReference type="PROSITE" id="PS51656"/>
    </source>
</evidence>
<dbReference type="RefSeq" id="WP_015850723.1">
    <property type="nucleotide sequence ID" value="NC_012881.1"/>
</dbReference>